<evidence type="ECO:0000256" key="4">
    <source>
        <dbReference type="ARBA" id="ARBA00017099"/>
    </source>
</evidence>
<keyword evidence="6" id="KW-0560">Oxidoreductase</keyword>
<dbReference type="InterPro" id="IPR005913">
    <property type="entry name" value="dTDP_dehydrorham_reduct"/>
</dbReference>
<dbReference type="PANTHER" id="PTHR10491:SF4">
    <property type="entry name" value="METHIONINE ADENOSYLTRANSFERASE 2 SUBUNIT BETA"/>
    <property type="match status" value="1"/>
</dbReference>
<sequence>MGKSNILVLGAGGQLGQELRAVAEGSVQHYFFMSRSELDVTDQLAVKLFVQKHRIDTIVNCSAYTAVDRAEDEAEEADRINHRAVAGLAELAKECGLYLIHISTDYVFRGDSHLPITEDEIPCPQSVYGRTKLLGEEAIRHTGCHALILRTSWLYSTYGSNFVKTMCRLMQEREELSVVFDQIGTPTYARDLALFLVFTLDQNVGCRHEGTYHFADEGVCSWYDFAEAIRHYMGYHCRLCPIRSDQYPTKAMRPSYSVLDKSKLKRAFGVTLPHWQTSLEECLRKLTWTDTNE</sequence>
<reference evidence="8 9" key="1">
    <citation type="submission" date="2012-05" db="EMBL/GenBank/DDBJ databases">
        <authorList>
            <person name="Weinstock G."/>
            <person name="Sodergren E."/>
            <person name="Lobos E.A."/>
            <person name="Fulton L."/>
            <person name="Fulton R."/>
            <person name="Courtney L."/>
            <person name="Fronick C."/>
            <person name="O'Laughlin M."/>
            <person name="Godfrey J."/>
            <person name="Wilson R.M."/>
            <person name="Miner T."/>
            <person name="Farmer C."/>
            <person name="Delehaunty K."/>
            <person name="Cordes M."/>
            <person name="Minx P."/>
            <person name="Tomlinson C."/>
            <person name="Chen J."/>
            <person name="Wollam A."/>
            <person name="Pepin K.H."/>
            <person name="Bhonagiri V."/>
            <person name="Zhang X."/>
            <person name="Suruliraj S."/>
            <person name="Warren W."/>
            <person name="Mitreva M."/>
            <person name="Mardis E.R."/>
            <person name="Wilson R.K."/>
        </authorList>
    </citation>
    <scope>NUCLEOTIDE SEQUENCE [LARGE SCALE GENOMIC DNA]</scope>
    <source>
        <strain evidence="8 9">F0037</strain>
    </source>
</reference>
<comment type="pathway">
    <text evidence="1 6">Carbohydrate biosynthesis; dTDP-L-rhamnose biosynthesis.</text>
</comment>
<dbReference type="Gene3D" id="3.90.25.10">
    <property type="entry name" value="UDP-galactose 4-epimerase, domain 1"/>
    <property type="match status" value="1"/>
</dbReference>
<comment type="caution">
    <text evidence="8">The sequence shown here is derived from an EMBL/GenBank/DDBJ whole genome shotgun (WGS) entry which is preliminary data.</text>
</comment>
<dbReference type="UniPathway" id="UPA00124"/>
<proteinExistence type="inferred from homology"/>
<dbReference type="SUPFAM" id="SSF51735">
    <property type="entry name" value="NAD(P)-binding Rossmann-fold domains"/>
    <property type="match status" value="1"/>
</dbReference>
<evidence type="ECO:0000256" key="5">
    <source>
        <dbReference type="ARBA" id="ARBA00048200"/>
    </source>
</evidence>
<dbReference type="eggNOG" id="COG1091">
    <property type="taxonomic scope" value="Bacteria"/>
</dbReference>
<dbReference type="RefSeq" id="WP_005468814.1">
    <property type="nucleotide sequence ID" value="NZ_KB291043.1"/>
</dbReference>
<accession>L1NFF1</accession>
<evidence type="ECO:0000256" key="2">
    <source>
        <dbReference type="ARBA" id="ARBA00010944"/>
    </source>
</evidence>
<dbReference type="STRING" id="1127696.HMPREF9134_00613"/>
<dbReference type="GO" id="GO:0019305">
    <property type="term" value="P:dTDP-rhamnose biosynthetic process"/>
    <property type="evidence" value="ECO:0007669"/>
    <property type="project" value="UniProtKB-UniPathway"/>
</dbReference>
<evidence type="ECO:0000313" key="8">
    <source>
        <dbReference type="EMBL" id="EKY02224.1"/>
    </source>
</evidence>
<gene>
    <name evidence="8" type="ORF">HMPREF9134_00613</name>
</gene>
<keyword evidence="6" id="KW-0521">NADP</keyword>
<dbReference type="AlphaFoldDB" id="L1NFF1"/>
<comment type="similarity">
    <text evidence="2 6">Belongs to the dTDP-4-dehydrorhamnose reductase family.</text>
</comment>
<organism evidence="8 9">
    <name type="scientific">Porphyromonas catoniae F0037</name>
    <dbReference type="NCBI Taxonomy" id="1127696"/>
    <lineage>
        <taxon>Bacteria</taxon>
        <taxon>Pseudomonadati</taxon>
        <taxon>Bacteroidota</taxon>
        <taxon>Bacteroidia</taxon>
        <taxon>Bacteroidales</taxon>
        <taxon>Porphyromonadaceae</taxon>
        <taxon>Porphyromonas</taxon>
    </lineage>
</organism>
<comment type="function">
    <text evidence="6">Catalyzes the reduction of dTDP-6-deoxy-L-lyxo-4-hexulose to yield dTDP-L-rhamnose.</text>
</comment>
<dbReference type="PATRIC" id="fig|1127696.3.peg.542"/>
<dbReference type="Gene3D" id="3.40.50.720">
    <property type="entry name" value="NAD(P)-binding Rossmann-like Domain"/>
    <property type="match status" value="1"/>
</dbReference>
<dbReference type="PANTHER" id="PTHR10491">
    <property type="entry name" value="DTDP-4-DEHYDRORHAMNOSE REDUCTASE"/>
    <property type="match status" value="1"/>
</dbReference>
<dbReference type="GO" id="GO:0008831">
    <property type="term" value="F:dTDP-4-dehydrorhamnose reductase activity"/>
    <property type="evidence" value="ECO:0007669"/>
    <property type="project" value="UniProtKB-EC"/>
</dbReference>
<evidence type="ECO:0000313" key="9">
    <source>
        <dbReference type="Proteomes" id="UP000010408"/>
    </source>
</evidence>
<dbReference type="GO" id="GO:0005829">
    <property type="term" value="C:cytosol"/>
    <property type="evidence" value="ECO:0007669"/>
    <property type="project" value="TreeGrafter"/>
</dbReference>
<protein>
    <recommendedName>
        <fullName evidence="4 6">dTDP-4-dehydrorhamnose reductase</fullName>
        <ecNumber evidence="3 6">1.1.1.133</ecNumber>
    </recommendedName>
</protein>
<dbReference type="NCBIfam" id="TIGR01214">
    <property type="entry name" value="rmlD"/>
    <property type="match status" value="1"/>
</dbReference>
<name>L1NFF1_9PORP</name>
<dbReference type="CDD" id="cd05254">
    <property type="entry name" value="dTDP_HR_like_SDR_e"/>
    <property type="match status" value="1"/>
</dbReference>
<feature type="domain" description="RmlD-like substrate binding" evidence="7">
    <location>
        <begin position="5"/>
        <end position="286"/>
    </location>
</feature>
<evidence type="ECO:0000256" key="3">
    <source>
        <dbReference type="ARBA" id="ARBA00012929"/>
    </source>
</evidence>
<evidence type="ECO:0000259" key="7">
    <source>
        <dbReference type="Pfam" id="PF04321"/>
    </source>
</evidence>
<dbReference type="InterPro" id="IPR036291">
    <property type="entry name" value="NAD(P)-bd_dom_sf"/>
</dbReference>
<dbReference type="InterPro" id="IPR029903">
    <property type="entry name" value="RmlD-like-bd"/>
</dbReference>
<dbReference type="EC" id="1.1.1.133" evidence="3 6"/>
<evidence type="ECO:0000256" key="6">
    <source>
        <dbReference type="RuleBase" id="RU364082"/>
    </source>
</evidence>
<dbReference type="Pfam" id="PF04321">
    <property type="entry name" value="RmlD_sub_bind"/>
    <property type="match status" value="1"/>
</dbReference>
<evidence type="ECO:0000256" key="1">
    <source>
        <dbReference type="ARBA" id="ARBA00004781"/>
    </source>
</evidence>
<dbReference type="EMBL" id="AMEQ01000018">
    <property type="protein sequence ID" value="EKY02224.1"/>
    <property type="molecule type" value="Genomic_DNA"/>
</dbReference>
<dbReference type="HOGENOM" id="CLU_045518_1_2_10"/>
<comment type="catalytic activity">
    <reaction evidence="5">
        <text>dTDP-beta-L-rhamnose + NADP(+) = dTDP-4-dehydro-beta-L-rhamnose + NADPH + H(+)</text>
        <dbReference type="Rhea" id="RHEA:21796"/>
        <dbReference type="ChEBI" id="CHEBI:15378"/>
        <dbReference type="ChEBI" id="CHEBI:57510"/>
        <dbReference type="ChEBI" id="CHEBI:57783"/>
        <dbReference type="ChEBI" id="CHEBI:58349"/>
        <dbReference type="ChEBI" id="CHEBI:62830"/>
        <dbReference type="EC" id="1.1.1.133"/>
    </reaction>
</comment>
<dbReference type="Proteomes" id="UP000010408">
    <property type="component" value="Unassembled WGS sequence"/>
</dbReference>